<dbReference type="Proteomes" id="UP000004597">
    <property type="component" value="Unassembled WGS sequence"/>
</dbReference>
<organism evidence="1 2">
    <name type="scientific">Prevotella histicola F0411</name>
    <dbReference type="NCBI Taxonomy" id="857291"/>
    <lineage>
        <taxon>Bacteria</taxon>
        <taxon>Pseudomonadati</taxon>
        <taxon>Bacteroidota</taxon>
        <taxon>Bacteroidia</taxon>
        <taxon>Bacteroidales</taxon>
        <taxon>Prevotellaceae</taxon>
        <taxon>Prevotella</taxon>
    </lineage>
</organism>
<evidence type="ECO:0000313" key="2">
    <source>
        <dbReference type="Proteomes" id="UP000004597"/>
    </source>
</evidence>
<evidence type="ECO:0000313" key="1">
    <source>
        <dbReference type="EMBL" id="EHG16463.1"/>
    </source>
</evidence>
<reference evidence="1 2" key="1">
    <citation type="submission" date="2011-10" db="EMBL/GenBank/DDBJ databases">
        <title>The Genome Sequence of Prevotella histicola F0411.</title>
        <authorList>
            <consortium name="The Broad Institute Genome Sequencing Platform"/>
            <person name="Earl A."/>
            <person name="Ward D."/>
            <person name="Feldgarden M."/>
            <person name="Gevers D."/>
            <person name="Izard J."/>
            <person name="Ganesan A."/>
            <person name="Blanton J.M."/>
            <person name="Baranova O.V."/>
            <person name="Tanner A.C."/>
            <person name="Mathney J.M.J."/>
            <person name="Dewhirst F.E."/>
            <person name="Young S.K."/>
            <person name="Zeng Q."/>
            <person name="Gargeya S."/>
            <person name="Fitzgerald M."/>
            <person name="Haas B."/>
            <person name="Abouelleil A."/>
            <person name="Alvarado L."/>
            <person name="Arachchi H.M."/>
            <person name="Berlin A."/>
            <person name="Brown A."/>
            <person name="Chapman S.B."/>
            <person name="Chen Z."/>
            <person name="Dunbar C."/>
            <person name="Freedman E."/>
            <person name="Gearin G."/>
            <person name="Gellesch M."/>
            <person name="Goldberg J."/>
            <person name="Griggs A."/>
            <person name="Gujja S."/>
            <person name="Heiman D."/>
            <person name="Howarth C."/>
            <person name="Larson L."/>
            <person name="Lui A."/>
            <person name="MacDonald P.J.P."/>
            <person name="Montmayeur A."/>
            <person name="Murphy C."/>
            <person name="Neiman D."/>
            <person name="Pearson M."/>
            <person name="Priest M."/>
            <person name="Roberts A."/>
            <person name="Saif S."/>
            <person name="Shea T."/>
            <person name="Shenoy N."/>
            <person name="Sisk P."/>
            <person name="Stolte C."/>
            <person name="Sykes S."/>
            <person name="Wortman J."/>
            <person name="Nusbaum C."/>
            <person name="Birren B."/>
        </authorList>
    </citation>
    <scope>NUCLEOTIDE SEQUENCE [LARGE SCALE GENOMIC DNA]</scope>
    <source>
        <strain evidence="1 2">F0411</strain>
    </source>
</reference>
<proteinExistence type="predicted"/>
<sequence>MHHSFKTILEMNNMEKTVYNTLFSPDVEGTLFTKEQIKEITDSISQKISDSFKKQLDKAFKEYNEGKKIATDTPKRRKH</sequence>
<accession>G6AG11</accession>
<protein>
    <submittedName>
        <fullName evidence="1">Uncharacterized protein</fullName>
    </submittedName>
</protein>
<dbReference type="EMBL" id="AFXP01000007">
    <property type="protein sequence ID" value="EHG16463.1"/>
    <property type="molecule type" value="Genomic_DNA"/>
</dbReference>
<keyword evidence="2" id="KW-1185">Reference proteome</keyword>
<name>G6AG11_9BACT</name>
<comment type="caution">
    <text evidence="1">The sequence shown here is derived from an EMBL/GenBank/DDBJ whole genome shotgun (WGS) entry which is preliminary data.</text>
</comment>
<dbReference type="PATRIC" id="fig|857291.3.peg.1026"/>
<dbReference type="AlphaFoldDB" id="G6AG11"/>
<dbReference type="HOGENOM" id="CLU_2603069_0_0_10"/>
<gene>
    <name evidence="1" type="ORF">HMPREF9138_01038</name>
</gene>
<dbReference type="STRING" id="857291.HMPREF9138_01038"/>